<reference evidence="4" key="1">
    <citation type="journal article" date="2017" name="Nat. Commun.">
        <title>The North American bullfrog draft genome provides insight into hormonal regulation of long noncoding RNA.</title>
        <authorList>
            <person name="Hammond S.A."/>
            <person name="Warren R.L."/>
            <person name="Vandervalk B.P."/>
            <person name="Kucuk E."/>
            <person name="Khan H."/>
            <person name="Gibb E.A."/>
            <person name="Pandoh P."/>
            <person name="Kirk H."/>
            <person name="Zhao Y."/>
            <person name="Jones M."/>
            <person name="Mungall A.J."/>
            <person name="Coope R."/>
            <person name="Pleasance S."/>
            <person name="Moore R.A."/>
            <person name="Holt R.A."/>
            <person name="Round J.M."/>
            <person name="Ohora S."/>
            <person name="Walle B.V."/>
            <person name="Veldhoen N."/>
            <person name="Helbing C.C."/>
            <person name="Birol I."/>
        </authorList>
    </citation>
    <scope>NUCLEOTIDE SEQUENCE [LARGE SCALE GENOMIC DNA]</scope>
</reference>
<dbReference type="Proteomes" id="UP000228934">
    <property type="component" value="Unassembled WGS sequence"/>
</dbReference>
<name>A0A2G9NQ35_AQUCT</name>
<dbReference type="PANTHER" id="PTHR13802:SF59">
    <property type="entry name" value="SUSHI DOMAIN-CONTAINING PROTEIN 2"/>
    <property type="match status" value="1"/>
</dbReference>
<gene>
    <name evidence="3" type="ORF">AB205_0035040</name>
</gene>
<dbReference type="PROSITE" id="PS51220">
    <property type="entry name" value="NIDO"/>
    <property type="match status" value="1"/>
</dbReference>
<dbReference type="InterPro" id="IPR051495">
    <property type="entry name" value="Epithelial_Barrier/Signaling"/>
</dbReference>
<proteinExistence type="predicted"/>
<sequence>MPGPFTTRSTTITSPFTRNTTNTSPFIQSSDLLYPYGSALDIINPKADDGGSPQIFPSRDIPLFGRNYSYLYVNNNGLLSFASSISQFTPQALPVSFGNPFLAIFWADVYNELAGDIYYRESTDPSLLSRATSDIRTYFHAMNFTAQWVFVATWHRVAYFGSSTNKVNTFQAVLSTDGNQTFLLYNYGDIQWPSMNLDGFSLDGPLALAGLNSGYDTGYYTLPGSLTISVANLSSTSNVNVTGRWAFKVDKLHPEDVNGNIGSIAQDRACMSVSIARGIARGLKWGHSTKRRSQKLWRGTPEEKALCCSVQNQCTEQAGLNSGYETGYYTLPGSIAISVANLSSTSNVNVTGRWAFKVDKLHPEDANGNIDNSTENENSTGTPLTTTPGPITTSSTTITSPFARNTTNTSLFIQSSGNKDSSASIQSSVEPRIASIAVNERFAIRALYF</sequence>
<protein>
    <recommendedName>
        <fullName evidence="2">NIDO domain-containing protein</fullName>
    </recommendedName>
</protein>
<dbReference type="PANTHER" id="PTHR13802">
    <property type="entry name" value="MUCIN 4-RELATED"/>
    <property type="match status" value="1"/>
</dbReference>
<evidence type="ECO:0000313" key="4">
    <source>
        <dbReference type="Proteomes" id="UP000228934"/>
    </source>
</evidence>
<dbReference type="AlphaFoldDB" id="A0A2G9NQ35"/>
<feature type="compositionally biased region" description="Low complexity" evidence="1">
    <location>
        <begin position="379"/>
        <end position="401"/>
    </location>
</feature>
<dbReference type="Pfam" id="PF06119">
    <property type="entry name" value="NIDO"/>
    <property type="match status" value="2"/>
</dbReference>
<organism evidence="3 4">
    <name type="scientific">Aquarana catesbeiana</name>
    <name type="common">American bullfrog</name>
    <name type="synonym">Rana catesbeiana</name>
    <dbReference type="NCBI Taxonomy" id="8400"/>
    <lineage>
        <taxon>Eukaryota</taxon>
        <taxon>Metazoa</taxon>
        <taxon>Chordata</taxon>
        <taxon>Craniata</taxon>
        <taxon>Vertebrata</taxon>
        <taxon>Euteleostomi</taxon>
        <taxon>Amphibia</taxon>
        <taxon>Batrachia</taxon>
        <taxon>Anura</taxon>
        <taxon>Neobatrachia</taxon>
        <taxon>Ranoidea</taxon>
        <taxon>Ranidae</taxon>
        <taxon>Aquarana</taxon>
    </lineage>
</organism>
<dbReference type="GO" id="GO:0007160">
    <property type="term" value="P:cell-matrix adhesion"/>
    <property type="evidence" value="ECO:0007669"/>
    <property type="project" value="InterPro"/>
</dbReference>
<dbReference type="OrthoDB" id="9909354at2759"/>
<dbReference type="InterPro" id="IPR003886">
    <property type="entry name" value="NIDO_dom"/>
</dbReference>
<feature type="region of interest" description="Disordered" evidence="1">
    <location>
        <begin position="365"/>
        <end position="402"/>
    </location>
</feature>
<keyword evidence="4" id="KW-1185">Reference proteome</keyword>
<evidence type="ECO:0000259" key="2">
    <source>
        <dbReference type="PROSITE" id="PS51220"/>
    </source>
</evidence>
<evidence type="ECO:0000313" key="3">
    <source>
        <dbReference type="EMBL" id="PIN93177.1"/>
    </source>
</evidence>
<dbReference type="EMBL" id="KV922737">
    <property type="protein sequence ID" value="PIN93177.1"/>
    <property type="molecule type" value="Genomic_DNA"/>
</dbReference>
<feature type="compositionally biased region" description="Polar residues" evidence="1">
    <location>
        <begin position="369"/>
        <end position="378"/>
    </location>
</feature>
<accession>A0A2G9NQ35</accession>
<dbReference type="SMART" id="SM00539">
    <property type="entry name" value="NIDO"/>
    <property type="match status" value="1"/>
</dbReference>
<evidence type="ECO:0000256" key="1">
    <source>
        <dbReference type="SAM" id="MobiDB-lite"/>
    </source>
</evidence>
<feature type="domain" description="NIDO" evidence="2">
    <location>
        <begin position="104"/>
        <end position="252"/>
    </location>
</feature>